<keyword evidence="6" id="KW-1185">Reference proteome</keyword>
<gene>
    <name evidence="5" type="ORF">H7F51_02885</name>
</gene>
<proteinExistence type="inferred from homology"/>
<feature type="domain" description="Bacterial sugar transferase" evidence="4">
    <location>
        <begin position="270"/>
        <end position="458"/>
    </location>
</feature>
<feature type="transmembrane region" description="Helical" evidence="3">
    <location>
        <begin position="272"/>
        <end position="296"/>
    </location>
</feature>
<accession>A0A7X1FPB0</accession>
<dbReference type="GO" id="GO:0016780">
    <property type="term" value="F:phosphotransferase activity, for other substituted phosphate groups"/>
    <property type="evidence" value="ECO:0007669"/>
    <property type="project" value="TreeGrafter"/>
</dbReference>
<keyword evidence="3" id="KW-0812">Transmembrane</keyword>
<comment type="similarity">
    <text evidence="1">Belongs to the bacterial sugar transferase family.</text>
</comment>
<protein>
    <submittedName>
        <fullName evidence="5">Sugar transferase</fullName>
    </submittedName>
</protein>
<evidence type="ECO:0000313" key="5">
    <source>
        <dbReference type="EMBL" id="MBC2664460.1"/>
    </source>
</evidence>
<evidence type="ECO:0000259" key="4">
    <source>
        <dbReference type="Pfam" id="PF02397"/>
    </source>
</evidence>
<evidence type="ECO:0000256" key="2">
    <source>
        <dbReference type="ARBA" id="ARBA00023169"/>
    </source>
</evidence>
<name>A0A7X1FPB0_9SPHN</name>
<dbReference type="GO" id="GO:0000271">
    <property type="term" value="P:polysaccharide biosynthetic process"/>
    <property type="evidence" value="ECO:0007669"/>
    <property type="project" value="UniProtKB-KW"/>
</dbReference>
<feature type="transmembrane region" description="Helical" evidence="3">
    <location>
        <begin position="31"/>
        <end position="53"/>
    </location>
</feature>
<reference evidence="5 6" key="1">
    <citation type="submission" date="2020-08" db="EMBL/GenBank/DDBJ databases">
        <title>The genome sequence of type strain Novosphingobium flavum NBRC 111647.</title>
        <authorList>
            <person name="Liu Y."/>
        </authorList>
    </citation>
    <scope>NUCLEOTIDE SEQUENCE [LARGE SCALE GENOMIC DNA]</scope>
    <source>
        <strain evidence="5 6">NBRC 111647</strain>
    </source>
</reference>
<evidence type="ECO:0000256" key="3">
    <source>
        <dbReference type="SAM" id="Phobius"/>
    </source>
</evidence>
<dbReference type="RefSeq" id="WP_185662710.1">
    <property type="nucleotide sequence ID" value="NZ_JACLAW010000002.1"/>
</dbReference>
<keyword evidence="5" id="KW-0808">Transferase</keyword>
<feature type="transmembrane region" description="Helical" evidence="3">
    <location>
        <begin position="122"/>
        <end position="141"/>
    </location>
</feature>
<keyword evidence="2" id="KW-0270">Exopolysaccharide synthesis</keyword>
<feature type="transmembrane region" description="Helical" evidence="3">
    <location>
        <begin position="59"/>
        <end position="79"/>
    </location>
</feature>
<keyword evidence="3" id="KW-1133">Transmembrane helix</keyword>
<organism evidence="5 6">
    <name type="scientific">Novosphingobium flavum</name>
    <dbReference type="NCBI Taxonomy" id="1778672"/>
    <lineage>
        <taxon>Bacteria</taxon>
        <taxon>Pseudomonadati</taxon>
        <taxon>Pseudomonadota</taxon>
        <taxon>Alphaproteobacteria</taxon>
        <taxon>Sphingomonadales</taxon>
        <taxon>Sphingomonadaceae</taxon>
        <taxon>Novosphingobium</taxon>
    </lineage>
</organism>
<keyword evidence="3" id="KW-0472">Membrane</keyword>
<comment type="caution">
    <text evidence="5">The sequence shown here is derived from an EMBL/GenBank/DDBJ whole genome shotgun (WGS) entry which is preliminary data.</text>
</comment>
<dbReference type="Pfam" id="PF02397">
    <property type="entry name" value="Bac_transf"/>
    <property type="match status" value="1"/>
</dbReference>
<dbReference type="PANTHER" id="PTHR30576:SF0">
    <property type="entry name" value="UNDECAPRENYL-PHOSPHATE N-ACETYLGALACTOSAMINYL 1-PHOSPHATE TRANSFERASE-RELATED"/>
    <property type="match status" value="1"/>
</dbReference>
<feature type="transmembrane region" description="Helical" evidence="3">
    <location>
        <begin position="91"/>
        <end position="116"/>
    </location>
</feature>
<dbReference type="PANTHER" id="PTHR30576">
    <property type="entry name" value="COLANIC BIOSYNTHESIS UDP-GLUCOSE LIPID CARRIER TRANSFERASE"/>
    <property type="match status" value="1"/>
</dbReference>
<dbReference type="EMBL" id="JACLAW010000002">
    <property type="protein sequence ID" value="MBC2664460.1"/>
    <property type="molecule type" value="Genomic_DNA"/>
</dbReference>
<evidence type="ECO:0000313" key="6">
    <source>
        <dbReference type="Proteomes" id="UP000566813"/>
    </source>
</evidence>
<dbReference type="InterPro" id="IPR003362">
    <property type="entry name" value="Bact_transf"/>
</dbReference>
<sequence>MPAVKAVPLQRTVLPDILEVPALERRRLQCYIALMCGDIAMLLGVFVCAGWLYTGTPGIGAGLILAQLLMPAFLTIALYNGAYSRRALEDAVYGGVRAVLALVISSAVVMFIAFYTKTSQEFSRVSFTASALGAVFLLPWCRAQLRLVVIWRCGHKVLNELVIHDGGPDINLPGVRHIDAARYALIPELADPVALDRIGSVLRNVDRVIISCQPERRQAWALILKGANIEGEVIDDAIVALGARGARQAGGRGLLLVSLGPLGLRARAVKRLFDLAVAGSALLCLFPLLAVTALLIKLEDRGPVFFVQRRMGRGNTFFSMYKFRSMRVARLDHDGAQSAARDDERVTRVGRFIRRTSIDELPQLFNVLFGDMSIVGPRPHAIGSQAGDKLFWEVDKRYWLRHALKPGLTGLAQIRGFRGATEHESDLASRLNADLEYLNGWSPLRDFAIMVATARVLVHDRAY</sequence>
<evidence type="ECO:0000256" key="1">
    <source>
        <dbReference type="ARBA" id="ARBA00006464"/>
    </source>
</evidence>
<dbReference type="AlphaFoldDB" id="A0A7X1FPB0"/>
<dbReference type="Proteomes" id="UP000566813">
    <property type="component" value="Unassembled WGS sequence"/>
</dbReference>